<dbReference type="SUPFAM" id="SSF48371">
    <property type="entry name" value="ARM repeat"/>
    <property type="match status" value="1"/>
</dbReference>
<dbReference type="InterPro" id="IPR011989">
    <property type="entry name" value="ARM-like"/>
</dbReference>
<reference evidence="1" key="1">
    <citation type="submission" date="2021-03" db="EMBL/GenBank/DDBJ databases">
        <title>Chromosome level genome of the anhydrobiotic midge Polypedilum vanderplanki.</title>
        <authorList>
            <person name="Yoshida Y."/>
            <person name="Kikawada T."/>
            <person name="Gusev O."/>
        </authorList>
    </citation>
    <scope>NUCLEOTIDE SEQUENCE</scope>
    <source>
        <strain evidence="1">NIAS01</strain>
        <tissue evidence="1">Whole body or cell culture</tissue>
    </source>
</reference>
<dbReference type="InterPro" id="IPR016024">
    <property type="entry name" value="ARM-type_fold"/>
</dbReference>
<dbReference type="Proteomes" id="UP001107558">
    <property type="component" value="Chromosome 2"/>
</dbReference>
<sequence>MEFIERSTARELQEYTKMLNDILEHKFTNGSDPSDDMLFNTLVSTIEMLRIYYNPWINCDVYYTTFNFFAKMDFTSPKFIQYILDSELMDFIERALVKSPSYIIEEAILFFHNLVTLASDEHIPKFYDFEFIQVLINYIRYSKMSQNHLQNIGKLAFQTLELLYQKSEEVLARKRLSRA</sequence>
<accession>A0A9J6C3N8</accession>
<dbReference type="EMBL" id="JADBJN010000002">
    <property type="protein sequence ID" value="KAG5676517.1"/>
    <property type="molecule type" value="Genomic_DNA"/>
</dbReference>
<comment type="caution">
    <text evidence="1">The sequence shown here is derived from an EMBL/GenBank/DDBJ whole genome shotgun (WGS) entry which is preliminary data.</text>
</comment>
<dbReference type="Gene3D" id="1.25.10.10">
    <property type="entry name" value="Leucine-rich Repeat Variant"/>
    <property type="match status" value="1"/>
</dbReference>
<protein>
    <submittedName>
        <fullName evidence="1">Uncharacterized protein</fullName>
    </submittedName>
</protein>
<evidence type="ECO:0000313" key="1">
    <source>
        <dbReference type="EMBL" id="KAG5676517.1"/>
    </source>
</evidence>
<gene>
    <name evidence="1" type="ORF">PVAND_006346</name>
</gene>
<proteinExistence type="predicted"/>
<evidence type="ECO:0000313" key="2">
    <source>
        <dbReference type="Proteomes" id="UP001107558"/>
    </source>
</evidence>
<organism evidence="1 2">
    <name type="scientific">Polypedilum vanderplanki</name>
    <name type="common">Sleeping chironomid midge</name>
    <dbReference type="NCBI Taxonomy" id="319348"/>
    <lineage>
        <taxon>Eukaryota</taxon>
        <taxon>Metazoa</taxon>
        <taxon>Ecdysozoa</taxon>
        <taxon>Arthropoda</taxon>
        <taxon>Hexapoda</taxon>
        <taxon>Insecta</taxon>
        <taxon>Pterygota</taxon>
        <taxon>Neoptera</taxon>
        <taxon>Endopterygota</taxon>
        <taxon>Diptera</taxon>
        <taxon>Nematocera</taxon>
        <taxon>Chironomoidea</taxon>
        <taxon>Chironomidae</taxon>
        <taxon>Chironominae</taxon>
        <taxon>Polypedilum</taxon>
        <taxon>Polypedilum</taxon>
    </lineage>
</organism>
<keyword evidence="2" id="KW-1185">Reference proteome</keyword>
<name>A0A9J6C3N8_POLVA</name>
<dbReference type="AlphaFoldDB" id="A0A9J6C3N8"/>